<dbReference type="Proteomes" id="UP001055439">
    <property type="component" value="Chromosome 4"/>
</dbReference>
<dbReference type="AlphaFoldDB" id="A0A9E7FH46"/>
<evidence type="ECO:0000313" key="2">
    <source>
        <dbReference type="EMBL" id="URD95468.1"/>
    </source>
</evidence>
<dbReference type="EMBL" id="CP097506">
    <property type="protein sequence ID" value="URD95468.1"/>
    <property type="molecule type" value="Genomic_DNA"/>
</dbReference>
<reference evidence="2" key="1">
    <citation type="submission" date="2022-05" db="EMBL/GenBank/DDBJ databases">
        <title>The Musa troglodytarum L. genome provides insights into the mechanism of non-climacteric behaviour and enrichment of carotenoids.</title>
        <authorList>
            <person name="Wang J."/>
        </authorList>
    </citation>
    <scope>NUCLEOTIDE SEQUENCE</scope>
    <source>
        <tissue evidence="2">Leaf</tissue>
    </source>
</reference>
<evidence type="ECO:0000256" key="1">
    <source>
        <dbReference type="SAM" id="MobiDB-lite"/>
    </source>
</evidence>
<gene>
    <name evidence="2" type="ORF">MUK42_37378</name>
</gene>
<name>A0A9E7FH46_9LILI</name>
<feature type="region of interest" description="Disordered" evidence="1">
    <location>
        <begin position="1"/>
        <end position="38"/>
    </location>
</feature>
<evidence type="ECO:0000313" key="3">
    <source>
        <dbReference type="Proteomes" id="UP001055439"/>
    </source>
</evidence>
<sequence>MRSKVGANWLPSWSQPRARGDLSSGEEAQAGAPQRRSNMACHDRKLAGLCPLNAAEVTRLLKALEAPRDARIYWRAASRSAGETPCCP</sequence>
<protein>
    <submittedName>
        <fullName evidence="2">DUF246 domain-containing protein</fullName>
    </submittedName>
</protein>
<accession>A0A9E7FH46</accession>
<keyword evidence="3" id="KW-1185">Reference proteome</keyword>
<organism evidence="2 3">
    <name type="scientific">Musa troglodytarum</name>
    <name type="common">fe'i banana</name>
    <dbReference type="NCBI Taxonomy" id="320322"/>
    <lineage>
        <taxon>Eukaryota</taxon>
        <taxon>Viridiplantae</taxon>
        <taxon>Streptophyta</taxon>
        <taxon>Embryophyta</taxon>
        <taxon>Tracheophyta</taxon>
        <taxon>Spermatophyta</taxon>
        <taxon>Magnoliopsida</taxon>
        <taxon>Liliopsida</taxon>
        <taxon>Zingiberales</taxon>
        <taxon>Musaceae</taxon>
        <taxon>Musa</taxon>
    </lineage>
</organism>
<proteinExistence type="predicted"/>